<evidence type="ECO:0000313" key="1">
    <source>
        <dbReference type="EMBL" id="KAI3365337.1"/>
    </source>
</evidence>
<proteinExistence type="predicted"/>
<reference evidence="1" key="1">
    <citation type="submission" date="2022-04" db="EMBL/GenBank/DDBJ databases">
        <title>Jade perch genome.</title>
        <authorList>
            <person name="Chao B."/>
        </authorList>
    </citation>
    <scope>NUCLEOTIDE SEQUENCE</scope>
    <source>
        <strain evidence="1">CB-2022</strain>
    </source>
</reference>
<protein>
    <submittedName>
        <fullName evidence="1">Uncharacterized protein</fullName>
    </submittedName>
</protein>
<accession>A0ACB8WBS3</accession>
<evidence type="ECO:0000313" key="2">
    <source>
        <dbReference type="Proteomes" id="UP000831701"/>
    </source>
</evidence>
<dbReference type="EMBL" id="CM041542">
    <property type="protein sequence ID" value="KAI3365337.1"/>
    <property type="molecule type" value="Genomic_DNA"/>
</dbReference>
<sequence length="108" mass="12110">MWKEYFEDLLNPTDTHSPEETEPGGSGLYQGTGEESSTDSSIEQNNVVFVLVVEQWTSSFTLGRVLEGAWEFAQPVYMCFVDLDYDCVPRGTLWGALQEYGVDSITVL</sequence>
<dbReference type="Proteomes" id="UP000831701">
    <property type="component" value="Chromosome 12"/>
</dbReference>
<keyword evidence="2" id="KW-1185">Reference proteome</keyword>
<comment type="caution">
    <text evidence="1">The sequence shown here is derived from an EMBL/GenBank/DDBJ whole genome shotgun (WGS) entry which is preliminary data.</text>
</comment>
<organism evidence="1 2">
    <name type="scientific">Scortum barcoo</name>
    <name type="common">barcoo grunter</name>
    <dbReference type="NCBI Taxonomy" id="214431"/>
    <lineage>
        <taxon>Eukaryota</taxon>
        <taxon>Metazoa</taxon>
        <taxon>Chordata</taxon>
        <taxon>Craniata</taxon>
        <taxon>Vertebrata</taxon>
        <taxon>Euteleostomi</taxon>
        <taxon>Actinopterygii</taxon>
        <taxon>Neopterygii</taxon>
        <taxon>Teleostei</taxon>
        <taxon>Neoteleostei</taxon>
        <taxon>Acanthomorphata</taxon>
        <taxon>Eupercaria</taxon>
        <taxon>Centrarchiformes</taxon>
        <taxon>Terapontoidei</taxon>
        <taxon>Terapontidae</taxon>
        <taxon>Scortum</taxon>
    </lineage>
</organism>
<gene>
    <name evidence="1" type="ORF">L3Q82_010423</name>
</gene>
<name>A0ACB8WBS3_9TELE</name>